<keyword evidence="6 10" id="KW-0560">Oxidoreductase</keyword>
<comment type="cofactor">
    <cofactor evidence="1 10">
        <name>FAD</name>
        <dbReference type="ChEBI" id="CHEBI:57692"/>
    </cofactor>
</comment>
<dbReference type="InterPro" id="IPR006089">
    <property type="entry name" value="Acyl-CoA_DH_CS"/>
</dbReference>
<comment type="function">
    <text evidence="7">Catalyzes the dehydrogenation at the alpha-beta position of ACP-bound acyl chains. This results in the introduction of a double bond in the lipidic chain, which is further transferred to the epsilon-amino group of lysine residue in the mycobactin core by MbtK.</text>
</comment>
<gene>
    <name evidence="14" type="ORF">DDE23_08935</name>
</gene>
<comment type="pathway">
    <text evidence="2">Siderophore biosynthesis; mycobactin biosynthesis.</text>
</comment>
<dbReference type="InterPro" id="IPR046373">
    <property type="entry name" value="Acyl-CoA_Oxase/DH_mid-dom_sf"/>
</dbReference>
<keyword evidence="5 10" id="KW-0274">FAD</keyword>
<evidence type="ECO:0000256" key="10">
    <source>
        <dbReference type="RuleBase" id="RU362125"/>
    </source>
</evidence>
<dbReference type="GO" id="GO:0005737">
    <property type="term" value="C:cytoplasm"/>
    <property type="evidence" value="ECO:0007669"/>
    <property type="project" value="TreeGrafter"/>
</dbReference>
<dbReference type="InterPro" id="IPR009075">
    <property type="entry name" value="AcylCo_DH/oxidase_C"/>
</dbReference>
<evidence type="ECO:0000313" key="14">
    <source>
        <dbReference type="EMBL" id="PVE48237.1"/>
    </source>
</evidence>
<evidence type="ECO:0000259" key="11">
    <source>
        <dbReference type="Pfam" id="PF00441"/>
    </source>
</evidence>
<dbReference type="Gene3D" id="2.40.110.10">
    <property type="entry name" value="Butyryl-CoA Dehydrogenase, subunit A, domain 2"/>
    <property type="match status" value="1"/>
</dbReference>
<dbReference type="Pfam" id="PF02771">
    <property type="entry name" value="Acyl-CoA_dh_N"/>
    <property type="match status" value="1"/>
</dbReference>
<name>A0A2T7UU30_9RHOB</name>
<evidence type="ECO:0000259" key="13">
    <source>
        <dbReference type="Pfam" id="PF02771"/>
    </source>
</evidence>
<dbReference type="InterPro" id="IPR013786">
    <property type="entry name" value="AcylCoA_DH/ox_N"/>
</dbReference>
<comment type="caution">
    <text evidence="14">The sequence shown here is derived from an EMBL/GenBank/DDBJ whole genome shotgun (WGS) entry which is preliminary data.</text>
</comment>
<comment type="similarity">
    <text evidence="3 10">Belongs to the acyl-CoA dehydrogenase family.</text>
</comment>
<feature type="domain" description="Acyl-CoA dehydrogenase/oxidase C-terminal" evidence="11">
    <location>
        <begin position="232"/>
        <end position="380"/>
    </location>
</feature>
<dbReference type="PROSITE" id="PS00072">
    <property type="entry name" value="ACYL_COA_DH_1"/>
    <property type="match status" value="1"/>
</dbReference>
<proteinExistence type="inferred from homology"/>
<evidence type="ECO:0000256" key="3">
    <source>
        <dbReference type="ARBA" id="ARBA00009347"/>
    </source>
</evidence>
<evidence type="ECO:0000313" key="15">
    <source>
        <dbReference type="Proteomes" id="UP000244810"/>
    </source>
</evidence>
<reference evidence="14 15" key="1">
    <citation type="journal article" date="2011" name="Syst. Appl. Microbiol.">
        <title>Defluviimonas denitrificans gen. nov., sp. nov., and Pararhodobacter aggregans gen. nov., sp. nov., non-phototrophic Rhodobacteraceae from the biofilter of a marine aquaculture.</title>
        <authorList>
            <person name="Foesel B.U."/>
            <person name="Drake H.L."/>
            <person name="Schramm A."/>
        </authorList>
    </citation>
    <scope>NUCLEOTIDE SEQUENCE [LARGE SCALE GENOMIC DNA]</scope>
    <source>
        <strain evidence="14 15">D1-19</strain>
    </source>
</reference>
<dbReference type="SUPFAM" id="SSF56645">
    <property type="entry name" value="Acyl-CoA dehydrogenase NM domain-like"/>
    <property type="match status" value="1"/>
</dbReference>
<evidence type="ECO:0000256" key="8">
    <source>
        <dbReference type="ARBA" id="ARBA00040394"/>
    </source>
</evidence>
<sequence>MQDPAWMTPEMAYFRDTIRRFCERELLPHEPRWEAQQHVDREAWLKAGQAGMLCCGIPEEYGGGGGTFLHEAIAFSEQARALAPGLGNAVHSGIVAHYIHAFASEEQKRAWLPRMARGDLIGALAMTEPDAGSDVQAIRTRAVRSGDEYLITGSKTYISNGTQAGLICVVAKTDPEAGARGISIFAVEAEKVTGLRRGKPLHKIGLHSQDTCELFFEGMRVPASALLGGVEGQGFYQLMAELARERVIAGLVAIACADRAIEETVTFTANRKVFGKPLIKMQNTRFVLADCATKLSLAQAFFAQCAQRLLDGHLDPAEAAKLKYFATDSCGQIVDACLQLHGGAGYMAEYPIARLYQNVRIHRILAGSNEIMRELIARSLDPLSP</sequence>
<dbReference type="OrthoDB" id="9775090at2"/>
<keyword evidence="4 10" id="KW-0285">Flavoprotein</keyword>
<dbReference type="InterPro" id="IPR037069">
    <property type="entry name" value="AcylCoA_DH/ox_N_sf"/>
</dbReference>
<keyword evidence="15" id="KW-1185">Reference proteome</keyword>
<evidence type="ECO:0000256" key="4">
    <source>
        <dbReference type="ARBA" id="ARBA00022630"/>
    </source>
</evidence>
<protein>
    <recommendedName>
        <fullName evidence="8">Acyl-[acyl-carrier-protein] dehydrogenase MbtN</fullName>
    </recommendedName>
    <alternativeName>
        <fullName evidence="9">Mycobactin synthase protein N</fullName>
    </alternativeName>
</protein>
<dbReference type="Proteomes" id="UP000244810">
    <property type="component" value="Unassembled WGS sequence"/>
</dbReference>
<dbReference type="FunFam" id="2.40.110.10:FF:000002">
    <property type="entry name" value="Acyl-CoA dehydrogenase fadE12"/>
    <property type="match status" value="1"/>
</dbReference>
<organism evidence="14 15">
    <name type="scientific">Pararhodobacter aggregans</name>
    <dbReference type="NCBI Taxonomy" id="404875"/>
    <lineage>
        <taxon>Bacteria</taxon>
        <taxon>Pseudomonadati</taxon>
        <taxon>Pseudomonadota</taxon>
        <taxon>Alphaproteobacteria</taxon>
        <taxon>Rhodobacterales</taxon>
        <taxon>Paracoccaceae</taxon>
        <taxon>Pararhodobacter</taxon>
    </lineage>
</organism>
<dbReference type="InterPro" id="IPR006091">
    <property type="entry name" value="Acyl-CoA_Oxase/DH_mid-dom"/>
</dbReference>
<dbReference type="RefSeq" id="WP_107751610.1">
    <property type="nucleotide sequence ID" value="NZ_QBKF01000004.1"/>
</dbReference>
<dbReference type="FunFam" id="1.20.140.10:FF:000001">
    <property type="entry name" value="Acyl-CoA dehydrogenase"/>
    <property type="match status" value="1"/>
</dbReference>
<dbReference type="InterPro" id="IPR050741">
    <property type="entry name" value="Acyl-CoA_dehydrogenase"/>
</dbReference>
<evidence type="ECO:0000256" key="5">
    <source>
        <dbReference type="ARBA" id="ARBA00022827"/>
    </source>
</evidence>
<dbReference type="Gene3D" id="1.20.140.10">
    <property type="entry name" value="Butyryl-CoA Dehydrogenase, subunit A, domain 3"/>
    <property type="match status" value="1"/>
</dbReference>
<feature type="domain" description="Acyl-CoA dehydrogenase/oxidase N-terminal" evidence="13">
    <location>
        <begin position="8"/>
        <end position="119"/>
    </location>
</feature>
<dbReference type="Gene3D" id="1.10.540.10">
    <property type="entry name" value="Acyl-CoA dehydrogenase/oxidase, N-terminal domain"/>
    <property type="match status" value="1"/>
</dbReference>
<dbReference type="EMBL" id="QDDR01000003">
    <property type="protein sequence ID" value="PVE48237.1"/>
    <property type="molecule type" value="Genomic_DNA"/>
</dbReference>
<evidence type="ECO:0000259" key="12">
    <source>
        <dbReference type="Pfam" id="PF02770"/>
    </source>
</evidence>
<dbReference type="AlphaFoldDB" id="A0A2T7UU30"/>
<dbReference type="PANTHER" id="PTHR48083">
    <property type="entry name" value="MEDIUM-CHAIN SPECIFIC ACYL-COA DEHYDROGENASE, MITOCHONDRIAL-RELATED"/>
    <property type="match status" value="1"/>
</dbReference>
<dbReference type="Pfam" id="PF02770">
    <property type="entry name" value="Acyl-CoA_dh_M"/>
    <property type="match status" value="1"/>
</dbReference>
<dbReference type="InterPro" id="IPR036250">
    <property type="entry name" value="AcylCo_DH-like_C"/>
</dbReference>
<dbReference type="PANTHER" id="PTHR48083:SF20">
    <property type="entry name" value="LONG-CHAIN SPECIFIC ACYL-COA DEHYDROGENASE, MITOCHONDRIAL"/>
    <property type="match status" value="1"/>
</dbReference>
<feature type="domain" description="Acyl-CoA oxidase/dehydrogenase middle" evidence="12">
    <location>
        <begin position="123"/>
        <end position="218"/>
    </location>
</feature>
<dbReference type="GO" id="GO:0050660">
    <property type="term" value="F:flavin adenine dinucleotide binding"/>
    <property type="evidence" value="ECO:0007669"/>
    <property type="project" value="InterPro"/>
</dbReference>
<dbReference type="Pfam" id="PF00441">
    <property type="entry name" value="Acyl-CoA_dh_1"/>
    <property type="match status" value="1"/>
</dbReference>
<evidence type="ECO:0000256" key="6">
    <source>
        <dbReference type="ARBA" id="ARBA00023002"/>
    </source>
</evidence>
<evidence type="ECO:0000256" key="7">
    <source>
        <dbReference type="ARBA" id="ARBA00037085"/>
    </source>
</evidence>
<accession>A0A2T7UU30</accession>
<evidence type="ECO:0000256" key="2">
    <source>
        <dbReference type="ARBA" id="ARBA00005102"/>
    </source>
</evidence>
<dbReference type="SUPFAM" id="SSF47203">
    <property type="entry name" value="Acyl-CoA dehydrogenase C-terminal domain-like"/>
    <property type="match status" value="1"/>
</dbReference>
<dbReference type="InterPro" id="IPR009100">
    <property type="entry name" value="AcylCoA_DH/oxidase_NM_dom_sf"/>
</dbReference>
<dbReference type="PROSITE" id="PS00073">
    <property type="entry name" value="ACYL_COA_DH_2"/>
    <property type="match status" value="1"/>
</dbReference>
<evidence type="ECO:0000256" key="9">
    <source>
        <dbReference type="ARBA" id="ARBA00042660"/>
    </source>
</evidence>
<dbReference type="GO" id="GO:0003995">
    <property type="term" value="F:acyl-CoA dehydrogenase activity"/>
    <property type="evidence" value="ECO:0007669"/>
    <property type="project" value="InterPro"/>
</dbReference>
<evidence type="ECO:0000256" key="1">
    <source>
        <dbReference type="ARBA" id="ARBA00001974"/>
    </source>
</evidence>
<dbReference type="GO" id="GO:0033539">
    <property type="term" value="P:fatty acid beta-oxidation using acyl-CoA dehydrogenase"/>
    <property type="evidence" value="ECO:0007669"/>
    <property type="project" value="TreeGrafter"/>
</dbReference>